<feature type="compositionally biased region" description="Polar residues" evidence="1">
    <location>
        <begin position="1"/>
        <end position="11"/>
    </location>
</feature>
<evidence type="ECO:0000256" key="1">
    <source>
        <dbReference type="SAM" id="MobiDB-lite"/>
    </source>
</evidence>
<protein>
    <submittedName>
        <fullName evidence="2">Uncharacterized protein</fullName>
    </submittedName>
</protein>
<name>A0ABR4PIV7_9HELO</name>
<evidence type="ECO:0000313" key="2">
    <source>
        <dbReference type="EMBL" id="KAL3423224.1"/>
    </source>
</evidence>
<feature type="compositionally biased region" description="Polar residues" evidence="1">
    <location>
        <begin position="125"/>
        <end position="141"/>
    </location>
</feature>
<feature type="compositionally biased region" description="Basic and acidic residues" evidence="1">
    <location>
        <begin position="226"/>
        <end position="245"/>
    </location>
</feature>
<feature type="compositionally biased region" description="Basic and acidic residues" evidence="1">
    <location>
        <begin position="142"/>
        <end position="163"/>
    </location>
</feature>
<gene>
    <name evidence="2" type="ORF">PVAG01_04971</name>
</gene>
<sequence>METVTNITNAASKAIWGEPAKDTTNEEPVSGTKGNVTAGEPYDAGNLDSTSTDKTTGLSRTTPSSTNAASGPIDETGKTGVTLAPGSTTGIAADKPTDSGEPSTGAKFSIGDNTTEAPRLVHDGNGSSESTGLPPTSVTGSKTEEKDTFRSDTGKTDATHKPLGDTTNTTTTTGAGLTDRTKESSTTSGPALTDRPKDSVNTGTPETSDAKPSTTSSHAKSSSPSKDADSSKDGKPSLKDKIKDKLHIHKH</sequence>
<feature type="compositionally biased region" description="Polar residues" evidence="1">
    <location>
        <begin position="47"/>
        <end position="69"/>
    </location>
</feature>
<organism evidence="2 3">
    <name type="scientific">Phlyctema vagabunda</name>
    <dbReference type="NCBI Taxonomy" id="108571"/>
    <lineage>
        <taxon>Eukaryota</taxon>
        <taxon>Fungi</taxon>
        <taxon>Dikarya</taxon>
        <taxon>Ascomycota</taxon>
        <taxon>Pezizomycotina</taxon>
        <taxon>Leotiomycetes</taxon>
        <taxon>Helotiales</taxon>
        <taxon>Dermateaceae</taxon>
        <taxon>Phlyctema</taxon>
    </lineage>
</organism>
<feature type="compositionally biased region" description="Low complexity" evidence="1">
    <location>
        <begin position="164"/>
        <end position="178"/>
    </location>
</feature>
<dbReference type="EMBL" id="JBFCZG010000004">
    <property type="protein sequence ID" value="KAL3423224.1"/>
    <property type="molecule type" value="Genomic_DNA"/>
</dbReference>
<keyword evidence="3" id="KW-1185">Reference proteome</keyword>
<comment type="caution">
    <text evidence="2">The sequence shown here is derived from an EMBL/GenBank/DDBJ whole genome shotgun (WGS) entry which is preliminary data.</text>
</comment>
<dbReference type="Proteomes" id="UP001629113">
    <property type="component" value="Unassembled WGS sequence"/>
</dbReference>
<accession>A0ABR4PIV7</accession>
<reference evidence="2 3" key="1">
    <citation type="submission" date="2024-06" db="EMBL/GenBank/DDBJ databases">
        <title>Complete genome of Phlyctema vagabunda strain 19-DSS-EL-015.</title>
        <authorList>
            <person name="Fiorenzani C."/>
        </authorList>
    </citation>
    <scope>NUCLEOTIDE SEQUENCE [LARGE SCALE GENOMIC DNA]</scope>
    <source>
        <strain evidence="2 3">19-DSS-EL-015</strain>
    </source>
</reference>
<proteinExistence type="predicted"/>
<feature type="compositionally biased region" description="Low complexity" evidence="1">
    <location>
        <begin position="210"/>
        <end position="225"/>
    </location>
</feature>
<evidence type="ECO:0000313" key="3">
    <source>
        <dbReference type="Proteomes" id="UP001629113"/>
    </source>
</evidence>
<feature type="region of interest" description="Disordered" evidence="1">
    <location>
        <begin position="1"/>
        <end position="251"/>
    </location>
</feature>